<evidence type="ECO:0000313" key="2">
    <source>
        <dbReference type="Proteomes" id="UP000307092"/>
    </source>
</evidence>
<comment type="caution">
    <text evidence="1">The sequence shown here is derived from an EMBL/GenBank/DDBJ whole genome shotgun (WGS) entry which is preliminary data.</text>
</comment>
<organism evidence="1 2">
    <name type="scientific">Neisseria gonorrhoeae</name>
    <dbReference type="NCBI Taxonomy" id="485"/>
    <lineage>
        <taxon>Bacteria</taxon>
        <taxon>Pseudomonadati</taxon>
        <taxon>Pseudomonadota</taxon>
        <taxon>Betaproteobacteria</taxon>
        <taxon>Neisseriales</taxon>
        <taxon>Neisseriaceae</taxon>
        <taxon>Neisseria</taxon>
    </lineage>
</organism>
<reference evidence="1 2" key="1">
    <citation type="submission" date="2019-04" db="EMBL/GenBank/DDBJ databases">
        <title>The CDC panel for molecular diagnostics of ciprofloxacin resistance and its use for research and clinical development.</title>
        <authorList>
            <person name="Liu H."/>
            <person name="Tang K."/>
            <person name="Pham C."/>
            <person name="Schmerer M."/>
        </authorList>
    </citation>
    <scope>NUCLEOTIDE SEQUENCE [LARGE SCALE GENOMIC DNA]</scope>
    <source>
        <strain evidence="1 2">LRRBGS_0742</strain>
    </source>
</reference>
<dbReference type="AlphaFoldDB" id="A0AAX2TN31"/>
<accession>A0AAX2TN31</accession>
<proteinExistence type="predicted"/>
<dbReference type="EMBL" id="SUQX01000028">
    <property type="protein sequence ID" value="TJX04464.1"/>
    <property type="molecule type" value="Genomic_DNA"/>
</dbReference>
<protein>
    <submittedName>
        <fullName evidence="1">Uncharacterized protein</fullName>
    </submittedName>
</protein>
<gene>
    <name evidence="1" type="ORF">E8M63_10855</name>
</gene>
<name>A0AAX2TN31_NEIGO</name>
<evidence type="ECO:0000313" key="1">
    <source>
        <dbReference type="EMBL" id="TJX04464.1"/>
    </source>
</evidence>
<dbReference type="Proteomes" id="UP000307092">
    <property type="component" value="Unassembled WGS sequence"/>
</dbReference>
<sequence length="68" mass="7371">MIAGFRNTDTSGFTRSVSISTPVTRRRLAKSVSGGIMYRQRIYNTKAKPCCDCKNGATARQSVCPPAS</sequence>